<keyword evidence="16" id="KW-1185">Reference proteome</keyword>
<evidence type="ECO:0000256" key="1">
    <source>
        <dbReference type="ARBA" id="ARBA00004123"/>
    </source>
</evidence>
<accession>A0A226EPS8</accession>
<dbReference type="Proteomes" id="UP000198287">
    <property type="component" value="Unassembled WGS sequence"/>
</dbReference>
<keyword evidence="7" id="KW-0539">Nucleus</keyword>
<dbReference type="InterPro" id="IPR009072">
    <property type="entry name" value="Histone-fold"/>
</dbReference>
<comment type="subcellular location">
    <subcellularLocation>
        <location evidence="1">Nucleus</location>
    </subcellularLocation>
</comment>
<evidence type="ECO:0000256" key="6">
    <source>
        <dbReference type="ARBA" id="ARBA00023163"/>
    </source>
</evidence>
<dbReference type="GO" id="GO:0046982">
    <property type="term" value="F:protein heterodimerization activity"/>
    <property type="evidence" value="ECO:0007669"/>
    <property type="project" value="InterPro"/>
</dbReference>
<name>A0A226EPS8_FOLCA</name>
<organism evidence="15 16">
    <name type="scientific">Folsomia candida</name>
    <name type="common">Springtail</name>
    <dbReference type="NCBI Taxonomy" id="158441"/>
    <lineage>
        <taxon>Eukaryota</taxon>
        <taxon>Metazoa</taxon>
        <taxon>Ecdysozoa</taxon>
        <taxon>Arthropoda</taxon>
        <taxon>Hexapoda</taxon>
        <taxon>Collembola</taxon>
        <taxon>Entomobryomorpha</taxon>
        <taxon>Isotomoidea</taxon>
        <taxon>Isotomidae</taxon>
        <taxon>Proisotominae</taxon>
        <taxon>Folsomia</taxon>
    </lineage>
</organism>
<dbReference type="AlphaFoldDB" id="A0A226EPS8"/>
<feature type="region of interest" description="Disordered" evidence="13">
    <location>
        <begin position="94"/>
        <end position="161"/>
    </location>
</feature>
<evidence type="ECO:0000256" key="11">
    <source>
        <dbReference type="ARBA" id="ARBA00077179"/>
    </source>
</evidence>
<evidence type="ECO:0000256" key="3">
    <source>
        <dbReference type="ARBA" id="ARBA00022553"/>
    </source>
</evidence>
<evidence type="ECO:0000256" key="8">
    <source>
        <dbReference type="ARBA" id="ARBA00061393"/>
    </source>
</evidence>
<dbReference type="OrthoDB" id="653904at2759"/>
<dbReference type="GO" id="GO:0001046">
    <property type="term" value="F:core promoter sequence-specific DNA binding"/>
    <property type="evidence" value="ECO:0007669"/>
    <property type="project" value="TreeGrafter"/>
</dbReference>
<dbReference type="EMBL" id="LNIX01000002">
    <property type="protein sequence ID" value="OXA59625.1"/>
    <property type="molecule type" value="Genomic_DNA"/>
</dbReference>
<evidence type="ECO:0000256" key="2">
    <source>
        <dbReference type="ARBA" id="ARBA00022491"/>
    </source>
</evidence>
<feature type="compositionally biased region" description="Acidic residues" evidence="13">
    <location>
        <begin position="143"/>
        <end position="158"/>
    </location>
</feature>
<proteinExistence type="inferred from homology"/>
<keyword evidence="4" id="KW-0805">Transcription regulation</keyword>
<feature type="domain" description="Transcription factor CBF/NF-Y/archaeal histone" evidence="14">
    <location>
        <begin position="10"/>
        <end position="74"/>
    </location>
</feature>
<evidence type="ECO:0000256" key="9">
    <source>
        <dbReference type="ARBA" id="ARBA00066085"/>
    </source>
</evidence>
<evidence type="ECO:0000256" key="12">
    <source>
        <dbReference type="ARBA" id="ARBA00078501"/>
    </source>
</evidence>
<evidence type="ECO:0000256" key="10">
    <source>
        <dbReference type="ARBA" id="ARBA00072760"/>
    </source>
</evidence>
<comment type="similarity">
    <text evidence="8">Belongs to the NC2 alpha/DRAP1 family.</text>
</comment>
<dbReference type="InterPro" id="IPR050568">
    <property type="entry name" value="Transcr_DNA_Rep_Reg"/>
</dbReference>
<dbReference type="InterPro" id="IPR003958">
    <property type="entry name" value="CBFA_NFYB_domain"/>
</dbReference>
<evidence type="ECO:0000313" key="15">
    <source>
        <dbReference type="EMBL" id="OXA59625.1"/>
    </source>
</evidence>
<gene>
    <name evidence="15" type="ORF">Fcan01_06219</name>
</gene>
<dbReference type="CDD" id="cd22906">
    <property type="entry name" value="HFD_DRAP1"/>
    <property type="match status" value="1"/>
</dbReference>
<dbReference type="GO" id="GO:0017054">
    <property type="term" value="C:negative cofactor 2 complex"/>
    <property type="evidence" value="ECO:0007669"/>
    <property type="project" value="TreeGrafter"/>
</dbReference>
<feature type="compositionally biased region" description="Polar residues" evidence="13">
    <location>
        <begin position="104"/>
        <end position="114"/>
    </location>
</feature>
<keyword evidence="6" id="KW-0804">Transcription</keyword>
<feature type="compositionally biased region" description="Polar residues" evidence="13">
    <location>
        <begin position="124"/>
        <end position="133"/>
    </location>
</feature>
<keyword evidence="3" id="KW-0597">Phosphoprotein</keyword>
<comment type="caution">
    <text evidence="15">The sequence shown here is derived from an EMBL/GenBank/DDBJ whole genome shotgun (WGS) entry which is preliminary data.</text>
</comment>
<dbReference type="GO" id="GO:0016251">
    <property type="term" value="F:RNA polymerase II general transcription initiation factor activity"/>
    <property type="evidence" value="ECO:0007669"/>
    <property type="project" value="TreeGrafter"/>
</dbReference>
<keyword evidence="2" id="KW-0678">Repressor</keyword>
<protein>
    <recommendedName>
        <fullName evidence="10">Dr1-associated corepressor</fullName>
    </recommendedName>
    <alternativeName>
        <fullName evidence="11">Dr1-associated protein 1</fullName>
    </alternativeName>
    <alternativeName>
        <fullName evidence="12">Negative cofactor 2-alpha</fullName>
    </alternativeName>
</protein>
<keyword evidence="5" id="KW-0238">DNA-binding</keyword>
<dbReference type="Pfam" id="PF00808">
    <property type="entry name" value="CBFD_NFYB_HMF"/>
    <property type="match status" value="1"/>
</dbReference>
<evidence type="ECO:0000259" key="14">
    <source>
        <dbReference type="Pfam" id="PF00808"/>
    </source>
</evidence>
<dbReference type="Gene3D" id="1.10.20.10">
    <property type="entry name" value="Histone, subunit A"/>
    <property type="match status" value="1"/>
</dbReference>
<dbReference type="PANTHER" id="PTHR10252">
    <property type="entry name" value="HISTONE-LIKE TRANSCRIPTION FACTOR CCAAT-RELATED"/>
    <property type="match status" value="1"/>
</dbReference>
<evidence type="ECO:0000256" key="13">
    <source>
        <dbReference type="SAM" id="MobiDB-lite"/>
    </source>
</evidence>
<dbReference type="PANTHER" id="PTHR10252:SF5">
    <property type="entry name" value="DR1-ASSOCIATED COREPRESSOR"/>
    <property type="match status" value="1"/>
</dbReference>
<reference evidence="15 16" key="1">
    <citation type="submission" date="2015-12" db="EMBL/GenBank/DDBJ databases">
        <title>The genome of Folsomia candida.</title>
        <authorList>
            <person name="Faddeeva A."/>
            <person name="Derks M.F."/>
            <person name="Anvar Y."/>
            <person name="Smit S."/>
            <person name="Van Straalen N."/>
            <person name="Roelofs D."/>
        </authorList>
    </citation>
    <scope>NUCLEOTIDE SEQUENCE [LARGE SCALE GENOMIC DNA]</scope>
    <source>
        <strain evidence="15 16">VU population</strain>
        <tissue evidence="15">Whole body</tissue>
    </source>
</reference>
<evidence type="ECO:0000313" key="16">
    <source>
        <dbReference type="Proteomes" id="UP000198287"/>
    </source>
</evidence>
<evidence type="ECO:0000256" key="5">
    <source>
        <dbReference type="ARBA" id="ARBA00023125"/>
    </source>
</evidence>
<dbReference type="FunFam" id="1.10.20.10:FF:000032">
    <property type="entry name" value="dr1-associated corepressor isoform X1"/>
    <property type="match status" value="1"/>
</dbReference>
<sequence length="266" mass="29155">MPSKKKKYNARFPPARIKKIMQSDEEVGKVAQAVPVIISRALELFVESLLKKAETVTQTRNAKTLTPSHLKQCINSESRFDFLKDLVATVPDVQGEEDLAETPNPRSSSVSNSAFVYPTMPVPGTSSRNSGPLPSSALGAPDEAVEEEEEDDDDDDEQPQQYEHQKIAEYAQDLPFQPHQLQQKSVIVTPQSGYIMNPASVTSNPYIPNISGSSSHPGSGGLYPIYSQQHIQNPNGISSTPQSGGGGVIVYDDKSVAHHQYHYQQH</sequence>
<dbReference type="STRING" id="158441.A0A226EPS8"/>
<evidence type="ECO:0000256" key="7">
    <source>
        <dbReference type="ARBA" id="ARBA00023242"/>
    </source>
</evidence>
<dbReference type="GO" id="GO:0000122">
    <property type="term" value="P:negative regulation of transcription by RNA polymerase II"/>
    <property type="evidence" value="ECO:0007669"/>
    <property type="project" value="UniProtKB-ARBA"/>
</dbReference>
<comment type="subunit">
    <text evidence="9">Heterodimer with DR1. Binds BTAF1.</text>
</comment>
<evidence type="ECO:0000256" key="4">
    <source>
        <dbReference type="ARBA" id="ARBA00023015"/>
    </source>
</evidence>
<dbReference type="SUPFAM" id="SSF47113">
    <property type="entry name" value="Histone-fold"/>
    <property type="match status" value="1"/>
</dbReference>